<feature type="non-terminal residue" evidence="2">
    <location>
        <position position="176"/>
    </location>
</feature>
<evidence type="ECO:0000259" key="1">
    <source>
        <dbReference type="PROSITE" id="PS50112"/>
    </source>
</evidence>
<dbReference type="PANTHER" id="PTHR44757">
    <property type="entry name" value="DIGUANYLATE CYCLASE DGCP"/>
    <property type="match status" value="1"/>
</dbReference>
<feature type="domain" description="PAS" evidence="1">
    <location>
        <begin position="1"/>
        <end position="42"/>
    </location>
</feature>
<evidence type="ECO:0000313" key="2">
    <source>
        <dbReference type="EMBL" id="GKT37602.1"/>
    </source>
</evidence>
<accession>A0ABQ5KYV2</accession>
<gene>
    <name evidence="2" type="ORF">ADUPG1_003540</name>
</gene>
<reference evidence="2" key="1">
    <citation type="submission" date="2022-03" db="EMBL/GenBank/DDBJ databases">
        <title>Draft genome sequence of Aduncisulcus paluster, a free-living microaerophilic Fornicata.</title>
        <authorList>
            <person name="Yuyama I."/>
            <person name="Kume K."/>
            <person name="Tamura T."/>
            <person name="Inagaki Y."/>
            <person name="Hashimoto T."/>
        </authorList>
    </citation>
    <scope>NUCLEOTIDE SEQUENCE</scope>
    <source>
        <strain evidence="2">NY0171</strain>
    </source>
</reference>
<dbReference type="InterPro" id="IPR052155">
    <property type="entry name" value="Biofilm_reg_signaling"/>
</dbReference>
<dbReference type="EMBL" id="BQXS01004876">
    <property type="protein sequence ID" value="GKT37602.1"/>
    <property type="molecule type" value="Genomic_DNA"/>
</dbReference>
<dbReference type="InterPro" id="IPR000014">
    <property type="entry name" value="PAS"/>
</dbReference>
<feature type="non-terminal residue" evidence="2">
    <location>
        <position position="1"/>
    </location>
</feature>
<name>A0ABQ5KYV2_9EUKA</name>
<dbReference type="InterPro" id="IPR035965">
    <property type="entry name" value="PAS-like_dom_sf"/>
</dbReference>
<dbReference type="Proteomes" id="UP001057375">
    <property type="component" value="Unassembled WGS sequence"/>
</dbReference>
<feature type="domain" description="PAS" evidence="1">
    <location>
        <begin position="72"/>
        <end position="148"/>
    </location>
</feature>
<protein>
    <submittedName>
        <fullName evidence="2">Diguanylate cyclase</fullName>
    </submittedName>
</protein>
<organism evidence="2 3">
    <name type="scientific">Aduncisulcus paluster</name>
    <dbReference type="NCBI Taxonomy" id="2918883"/>
    <lineage>
        <taxon>Eukaryota</taxon>
        <taxon>Metamonada</taxon>
        <taxon>Carpediemonas-like organisms</taxon>
        <taxon>Aduncisulcus</taxon>
    </lineage>
</organism>
<keyword evidence="3" id="KW-1185">Reference proteome</keyword>
<dbReference type="Pfam" id="PF00989">
    <property type="entry name" value="PAS"/>
    <property type="match status" value="1"/>
</dbReference>
<dbReference type="NCBIfam" id="TIGR00229">
    <property type="entry name" value="sensory_box"/>
    <property type="match status" value="1"/>
</dbReference>
<proteinExistence type="predicted"/>
<evidence type="ECO:0000313" key="3">
    <source>
        <dbReference type="Proteomes" id="UP001057375"/>
    </source>
</evidence>
<sequence>GRAEDVLGYSAEELIGRSPFDFVDEEYSWDVRKEFLDAAHSGFDAEGVVTGFRGATSDISAQKKTLQDLQDREDMLQSISDSVQDALVLMDEKGLVHFWNPAAEKIFGYRADEMLGESLQCCFHAEDNLLPENLGDAENYIDGLLSSYGSFTVNVRRKGGDVFPAEVLLSPLRKDD</sequence>
<comment type="caution">
    <text evidence="2">The sequence shown here is derived from an EMBL/GenBank/DDBJ whole genome shotgun (WGS) entry which is preliminary data.</text>
</comment>
<dbReference type="CDD" id="cd00130">
    <property type="entry name" value="PAS"/>
    <property type="match status" value="2"/>
</dbReference>
<dbReference type="PROSITE" id="PS50112">
    <property type="entry name" value="PAS"/>
    <property type="match status" value="2"/>
</dbReference>
<dbReference type="SMART" id="SM00091">
    <property type="entry name" value="PAS"/>
    <property type="match status" value="1"/>
</dbReference>
<dbReference type="Gene3D" id="3.30.450.20">
    <property type="entry name" value="PAS domain"/>
    <property type="match status" value="2"/>
</dbReference>
<dbReference type="PANTHER" id="PTHR44757:SF2">
    <property type="entry name" value="BIOFILM ARCHITECTURE MAINTENANCE PROTEIN MBAA"/>
    <property type="match status" value="1"/>
</dbReference>
<dbReference type="Pfam" id="PF13426">
    <property type="entry name" value="PAS_9"/>
    <property type="match status" value="1"/>
</dbReference>
<dbReference type="SUPFAM" id="SSF55785">
    <property type="entry name" value="PYP-like sensor domain (PAS domain)"/>
    <property type="match status" value="2"/>
</dbReference>
<dbReference type="InterPro" id="IPR013767">
    <property type="entry name" value="PAS_fold"/>
</dbReference>